<comment type="caution">
    <text evidence="3">The sequence shown here is derived from an EMBL/GenBank/DDBJ whole genome shotgun (WGS) entry which is preliminary data.</text>
</comment>
<feature type="coiled-coil region" evidence="1">
    <location>
        <begin position="645"/>
        <end position="737"/>
    </location>
</feature>
<accession>A0ABQ9XVW3</accession>
<feature type="compositionally biased region" description="Basic and acidic residues" evidence="2">
    <location>
        <begin position="1"/>
        <end position="15"/>
    </location>
</feature>
<proteinExistence type="predicted"/>
<evidence type="ECO:0000313" key="4">
    <source>
        <dbReference type="Proteomes" id="UP001281761"/>
    </source>
</evidence>
<feature type="region of interest" description="Disordered" evidence="2">
    <location>
        <begin position="2293"/>
        <end position="2345"/>
    </location>
</feature>
<protein>
    <submittedName>
        <fullName evidence="3">Uncharacterized protein</fullName>
    </submittedName>
</protein>
<evidence type="ECO:0000256" key="2">
    <source>
        <dbReference type="SAM" id="MobiDB-lite"/>
    </source>
</evidence>
<feature type="coiled-coil region" evidence="1">
    <location>
        <begin position="397"/>
        <end position="431"/>
    </location>
</feature>
<feature type="region of interest" description="Disordered" evidence="2">
    <location>
        <begin position="1"/>
        <end position="52"/>
    </location>
</feature>
<feature type="coiled-coil region" evidence="1">
    <location>
        <begin position="283"/>
        <end position="317"/>
    </location>
</feature>
<keyword evidence="4" id="KW-1185">Reference proteome</keyword>
<dbReference type="Proteomes" id="UP001281761">
    <property type="component" value="Unassembled WGS sequence"/>
</dbReference>
<feature type="coiled-coil region" evidence="1">
    <location>
        <begin position="171"/>
        <end position="229"/>
    </location>
</feature>
<gene>
    <name evidence="3" type="ORF">BLNAU_9473</name>
</gene>
<reference evidence="3 4" key="1">
    <citation type="journal article" date="2022" name="bioRxiv">
        <title>Genomics of Preaxostyla Flagellates Illuminates Evolutionary Transitions and the Path Towards Mitochondrial Loss.</title>
        <authorList>
            <person name="Novak L.V.F."/>
            <person name="Treitli S.C."/>
            <person name="Pyrih J."/>
            <person name="Halakuc P."/>
            <person name="Pipaliya S.V."/>
            <person name="Vacek V."/>
            <person name="Brzon O."/>
            <person name="Soukal P."/>
            <person name="Eme L."/>
            <person name="Dacks J.B."/>
            <person name="Karnkowska A."/>
            <person name="Elias M."/>
            <person name="Hampl V."/>
        </authorList>
    </citation>
    <scope>NUCLEOTIDE SEQUENCE [LARGE SCALE GENOMIC DNA]</scope>
    <source>
        <strain evidence="3">NAU3</strain>
        <tissue evidence="3">Gut</tissue>
    </source>
</reference>
<feature type="compositionally biased region" description="Low complexity" evidence="2">
    <location>
        <begin position="23"/>
        <end position="33"/>
    </location>
</feature>
<keyword evidence="1" id="KW-0175">Coiled coil</keyword>
<feature type="region of interest" description="Disordered" evidence="2">
    <location>
        <begin position="73"/>
        <end position="128"/>
    </location>
</feature>
<feature type="compositionally biased region" description="Acidic residues" evidence="2">
    <location>
        <begin position="2294"/>
        <end position="2305"/>
    </location>
</feature>
<name>A0ABQ9XVW3_9EUKA</name>
<feature type="compositionally biased region" description="Low complexity" evidence="2">
    <location>
        <begin position="2307"/>
        <end position="2337"/>
    </location>
</feature>
<dbReference type="PANTHER" id="PTHR45615">
    <property type="entry name" value="MYOSIN HEAVY CHAIN, NON-MUSCLE"/>
    <property type="match status" value="1"/>
</dbReference>
<feature type="compositionally biased region" description="Low complexity" evidence="2">
    <location>
        <begin position="110"/>
        <end position="128"/>
    </location>
</feature>
<sequence length="2345" mass="263668">MLEKMIQGEDDHYIETEDEVDSSPESSSEDLPPIDVSSDEEVPREDSASPNLTLAQLAEKLAKPKAVFTGEDLDSQTLSSHRPKKGRVFDSSRDTLQQILKRKPRTLRDSTTNTLNQSQRSTSSSLWNSSIIKPKAVAPSSSTPPLVPFVPSTQSKTPDLLEFQEFDNTNLRSLHVEIHELKRKLRSSEGEKEALQEQLEDFDRCNEQLNQANDRIKKLLETNAQLQFMQKEDTFRSFSGLASLDDRQTTRSLGSGESIVVPSTFRETMKMMEEDLTRLMISRRENEELISELREDHETIQRDKEELSRLVSDISNQNTQLASSALNQKDEVAKVISELQANKRELYITKRKNEDLEGELLTLQQELNEVKQSNTRRGLSVDSEALYIRVRTIGEELDLERRRKEEEHVKAQILEEELRSAREEQMKQKETVHLLSHAIHRIAEQFQFDGDEFGKRGVGRVTKDLTVFDSSTFQLDALSEVEEQKLRLLFSDDLDQIIDGMNAMTTRRQTSQMDCVTLSSTFPDFLAIFSSQLAVVNEVQSLRSSIEARDRSDETTFAEIKTKTARLEGRSLAATAEKEMLEKKIKKMETEYTTTIIALQRERDALLQSETELKVKLENRETASNKREQHLSTIRKQLSEREVELELTSDELSTTKKDLAQLRSKCNALEEQLSEKDAHLELIRRNTKTDTHDKMTEKRERKLKEREEQILQAEEALRRKEKEMETMENELQMMIQSTQADIDRPQFKRRAKTERVREKDSAPFHSLQPVSPLPPISDLRIILDRLSTDSTVLNSASPSVREKTLHRIHEDLSTLILILWDDLKTLDVDQGQFRSSLSRPSNLTVRLCQLLPSLHSLSQCSDPIPGTTICEMILLASIFISVLEETPLFENLPRFCPNGIKQLEGGYFFDCLSDLFSSAEETIDTESFDSIISFMSLIEILEDTPSVTLLGFLISQFAIFSIQLEKDRHKSRKSGKSPNPVQSSPVDFSFDVTFKDSVRTKAISLLGKGLVPSYASTKKHQPLESGYSPTQQLLSYFGLIILDVLSFSPAFVTSTASTTIELVIGSLSFVEAPHILDHATSFLSRLIRQSTTDVNKILLMENGCLTKISSIIRIVSTVSQGLLTETPKIGTSFFEVPSTFPQQLRISMQSMLIFLSCLEPRSFPSIRSSNTDVAIVTLLKAIVDNVSPRDRQGLTPTPRIGQVGASLIGFYQYTLSSIELLLTFPPIAQSVLEECRLIQIVLSIDEIRIHKSLREKTLLIFEQVMNDFSLSTRSNLPLSLVSGHMFIDDSNTITSFVALIKEFSPQNKYLSRALDVLVKILITRIVKTQKSISSTNQNQEHETNVQLSTFIFSEISVLVDSLQQRTQDTDISGLIDSLDLALAALTCFASPSLSRKIFPEYHHSLLLNNPDEPSFEMYQSIPLMKFDEVFLLASTEQDDSQDKHFWTPQTVATIVVDVLSVLISIIHPLSEQTGRTNDDDTDNFIHTTPSEALSKAFHAIVSLISIHQTTRSSGFASSLISTLLSNSSSIPRHTLPRGQQSIMFSNVFKTITTLKPSLAKGTPQNSASIEAILFVASTALTQKDYSLALSCLSCLVALMEHKSSDPTLEQQSYMNAFLSPPLLRALFQFLHLPIASSSPSPTQVSMKQHLNIEVVDKGETITQLFSFEAATILTNLLRHLQNVLTNPTPSPIPQLSAISAIHQFGAIAKELLYYISKQSTPLTCSCKGGPQHHHYSEEHALSLLTITNSSPILICPISLHEQSIRMIVAEFAHLIRNPLLLSATHPRHNHRNSPFVDLKPSQFADKTINSAIDTSTHGSHLLATSLLQTILIGCSSMSKFITNGIPSLFSITDSSGKPFQFSSSDRSQSRDYATAATSLDYLALPHPLVVIFNQPSHSELIRNYQNDPFAKIDDKFVFSKEKQAFEECELFCRIWQGFISVCSCLCSDADATTIFLNNDGVKLLRSYLFVRTVLKRFLELNGYTSFSSQPDIHKDTSQNMDNIQRTQELDSHSIYSFESSTLFVISRISRNAEGLVAIVENGLHIFAGSLLQKSLLALHRPEQSHSPNNIPTHCLGALTDFYYSLLPLLDFSKVQEKKSRKSSRVFTAEMYGAVLVDLVVFKHLNALIRLVIRKLQFEKVKQESELDDDEVVLSSGQVADIMNESFLLQFVKFISRWIEAEQSDILSSYQPVIQIPSIVAFFDSRSAPNVPPHITGSSIPYTNMYYVFSSIISQTTLSTTLRQQAKAILKKIDVILSSIEKLDDENYNSLFEPSTFSGISAAARKIGREHENEIDLDELDWETDDQSASQSSEESYSDSESSIQSSSLTSSYSSNESVPSQESGG</sequence>
<evidence type="ECO:0000256" key="1">
    <source>
        <dbReference type="SAM" id="Coils"/>
    </source>
</evidence>
<dbReference type="EMBL" id="JARBJD010000065">
    <property type="protein sequence ID" value="KAK2955614.1"/>
    <property type="molecule type" value="Genomic_DNA"/>
</dbReference>
<evidence type="ECO:0000313" key="3">
    <source>
        <dbReference type="EMBL" id="KAK2955614.1"/>
    </source>
</evidence>
<dbReference type="PANTHER" id="PTHR45615:SF40">
    <property type="entry name" value="MYOSIN HEAVY CHAIN, NON-MUSCLE"/>
    <property type="match status" value="1"/>
</dbReference>
<feature type="coiled-coil region" evidence="1">
    <location>
        <begin position="346"/>
        <end position="373"/>
    </location>
</feature>
<organism evidence="3 4">
    <name type="scientific">Blattamonas nauphoetae</name>
    <dbReference type="NCBI Taxonomy" id="2049346"/>
    <lineage>
        <taxon>Eukaryota</taxon>
        <taxon>Metamonada</taxon>
        <taxon>Preaxostyla</taxon>
        <taxon>Oxymonadida</taxon>
        <taxon>Blattamonas</taxon>
    </lineage>
</organism>